<dbReference type="Pfam" id="PF00849">
    <property type="entry name" value="PseudoU_synth_2"/>
    <property type="match status" value="1"/>
</dbReference>
<dbReference type="PANTHER" id="PTHR47683:SF2">
    <property type="entry name" value="RNA-BINDING S4 DOMAIN-CONTAINING PROTEIN"/>
    <property type="match status" value="1"/>
</dbReference>
<dbReference type="InterPro" id="IPR020094">
    <property type="entry name" value="TruA/RsuA/RluB/E/F_N"/>
</dbReference>
<dbReference type="GO" id="GO:0000455">
    <property type="term" value="P:enzyme-directed rRNA pseudouridine synthesis"/>
    <property type="evidence" value="ECO:0007669"/>
    <property type="project" value="UniProtKB-ARBA"/>
</dbReference>
<dbReference type="EMBL" id="SEWE01000026">
    <property type="protein sequence ID" value="RYU78736.1"/>
    <property type="molecule type" value="Genomic_DNA"/>
</dbReference>
<feature type="compositionally biased region" description="Basic and acidic residues" evidence="5">
    <location>
        <begin position="135"/>
        <end position="183"/>
    </location>
</feature>
<organism evidence="7 8">
    <name type="scientific">Hymenobacter persicinus</name>
    <dbReference type="NCBI Taxonomy" id="2025506"/>
    <lineage>
        <taxon>Bacteria</taxon>
        <taxon>Pseudomonadati</taxon>
        <taxon>Bacteroidota</taxon>
        <taxon>Cytophagia</taxon>
        <taxon>Cytophagales</taxon>
        <taxon>Hymenobacteraceae</taxon>
        <taxon>Hymenobacter</taxon>
    </lineage>
</organism>
<accession>A0A4Q5LC35</accession>
<dbReference type="OrthoDB" id="1012272at2"/>
<dbReference type="CDD" id="cd02870">
    <property type="entry name" value="PseudoU_synth_RsuA_like"/>
    <property type="match status" value="1"/>
</dbReference>
<name>A0A4Q5LC35_9BACT</name>
<dbReference type="NCBIfam" id="TIGR00093">
    <property type="entry name" value="pseudouridine synthase"/>
    <property type="match status" value="1"/>
</dbReference>
<feature type="compositionally biased region" description="Basic and acidic residues" evidence="5">
    <location>
        <begin position="318"/>
        <end position="361"/>
    </location>
</feature>
<dbReference type="Pfam" id="PF01479">
    <property type="entry name" value="S4"/>
    <property type="match status" value="1"/>
</dbReference>
<dbReference type="InterPro" id="IPR018496">
    <property type="entry name" value="PsdUridine_synth_RsuA/RluB_CS"/>
</dbReference>
<dbReference type="SUPFAM" id="SSF55174">
    <property type="entry name" value="Alpha-L RNA-binding motif"/>
    <property type="match status" value="1"/>
</dbReference>
<gene>
    <name evidence="7" type="ORF">EWM57_13145</name>
</gene>
<evidence type="ECO:0000256" key="2">
    <source>
        <dbReference type="ARBA" id="ARBA00023235"/>
    </source>
</evidence>
<evidence type="ECO:0000256" key="5">
    <source>
        <dbReference type="SAM" id="MobiDB-lite"/>
    </source>
</evidence>
<keyword evidence="8" id="KW-1185">Reference proteome</keyword>
<dbReference type="RefSeq" id="WP_129921610.1">
    <property type="nucleotide sequence ID" value="NZ_SEWE01000026.1"/>
</dbReference>
<feature type="domain" description="RNA-binding S4" evidence="6">
    <location>
        <begin position="394"/>
        <end position="461"/>
    </location>
</feature>
<evidence type="ECO:0000259" key="6">
    <source>
        <dbReference type="SMART" id="SM00363"/>
    </source>
</evidence>
<dbReference type="Gene3D" id="3.10.290.10">
    <property type="entry name" value="RNA-binding S4 domain"/>
    <property type="match status" value="1"/>
</dbReference>
<keyword evidence="3" id="KW-0694">RNA-binding</keyword>
<dbReference type="SUPFAM" id="SSF55120">
    <property type="entry name" value="Pseudouridine synthase"/>
    <property type="match status" value="1"/>
</dbReference>
<dbReference type="GO" id="GO:0120159">
    <property type="term" value="F:rRNA pseudouridine synthase activity"/>
    <property type="evidence" value="ECO:0007669"/>
    <property type="project" value="UniProtKB-ARBA"/>
</dbReference>
<dbReference type="SMART" id="SM00363">
    <property type="entry name" value="S4"/>
    <property type="match status" value="1"/>
</dbReference>
<dbReference type="EC" id="5.4.99.-" evidence="4"/>
<dbReference type="PROSITE" id="PS01149">
    <property type="entry name" value="PSI_RSU"/>
    <property type="match status" value="1"/>
</dbReference>
<evidence type="ECO:0000256" key="1">
    <source>
        <dbReference type="ARBA" id="ARBA00008348"/>
    </source>
</evidence>
<dbReference type="InterPro" id="IPR020103">
    <property type="entry name" value="PsdUridine_synth_cat_dom_sf"/>
</dbReference>
<evidence type="ECO:0000256" key="4">
    <source>
        <dbReference type="RuleBase" id="RU003887"/>
    </source>
</evidence>
<evidence type="ECO:0000313" key="7">
    <source>
        <dbReference type="EMBL" id="RYU78736.1"/>
    </source>
</evidence>
<feature type="compositionally biased region" description="Basic and acidic residues" evidence="5">
    <location>
        <begin position="372"/>
        <end position="392"/>
    </location>
</feature>
<proteinExistence type="inferred from homology"/>
<keyword evidence="2 4" id="KW-0413">Isomerase</keyword>
<evidence type="ECO:0000313" key="8">
    <source>
        <dbReference type="Proteomes" id="UP000294155"/>
    </source>
</evidence>
<sequence length="626" mass="70974">MSKKHFSGDKPERRRDADSRPYGNSGNAKGTGKFSPRPAEGSTGSRFGKDNARGFSSRPSFDRPASRPNEGGGFGGPKKFGAQGGFNRTEGSGGRGGFAPRRDNDDARRPFNREGGNDRPSFGGRDGGNRPARPFNRDQDSRPPRSFDRDAPRRFESRGDDRRSSYGDRDREARDERPARPYEPKANWPGQPYRQEGLPAVPRGERGERNRKFKKANPFEQEAGNSQPMPSTPPAESFDRDNDTGPNRAIRPARPFDFRKPPEEFTRDNDRRESTDRPERTERRDSSYGARSLGERPSFGNKPSADRGTYADRNAAPRRFEDKDKRDDAKPFGERNSRISPSSDKRFATSNRADKPKRGEVEGEAPSYNNLRHYEEDKTRGNKRRREEEKSDSVRLNRYIANAGICSRRDADELIAAGEIKVNGQVVTEMGYQVQPTDTVQYGKTNLNRQKQVYVLLNKPKDFITTTEDPEGRKTVMDLVATASRERIFPVGRLDRNTTGLLLFTNDGEVAQKLSHPSHKNKKIYQAELNKPLTEDHLRQISEGLELEDGKADVDDVAIVAGNAHFVGIELHLGRNRIVRRIFEHLGYEVVALDRVQYAGLTKKDLPRGKWRFLTEKEVIRLKYFM</sequence>
<dbReference type="AlphaFoldDB" id="A0A4Q5LC35"/>
<feature type="compositionally biased region" description="Gly residues" evidence="5">
    <location>
        <begin position="70"/>
        <end position="84"/>
    </location>
</feature>
<feature type="compositionally biased region" description="Basic and acidic residues" evidence="5">
    <location>
        <begin position="100"/>
        <end position="117"/>
    </location>
</feature>
<dbReference type="InterPro" id="IPR042092">
    <property type="entry name" value="PsdUridine_s_RsuA/RluB/E/F_cat"/>
</dbReference>
<dbReference type="InterPro" id="IPR036986">
    <property type="entry name" value="S4_RNA-bd_sf"/>
</dbReference>
<feature type="compositionally biased region" description="Basic and acidic residues" evidence="5">
    <location>
        <begin position="1"/>
        <end position="19"/>
    </location>
</feature>
<comment type="similarity">
    <text evidence="1 4">Belongs to the pseudouridine synthase RsuA family.</text>
</comment>
<feature type="region of interest" description="Disordered" evidence="5">
    <location>
        <begin position="1"/>
        <end position="392"/>
    </location>
</feature>
<dbReference type="PANTHER" id="PTHR47683">
    <property type="entry name" value="PSEUDOURIDINE SYNTHASE FAMILY PROTEIN-RELATED"/>
    <property type="match status" value="1"/>
</dbReference>
<dbReference type="GO" id="GO:0003723">
    <property type="term" value="F:RNA binding"/>
    <property type="evidence" value="ECO:0007669"/>
    <property type="project" value="UniProtKB-KW"/>
</dbReference>
<dbReference type="FunFam" id="3.10.290.10:FF:000003">
    <property type="entry name" value="Pseudouridine synthase"/>
    <property type="match status" value="1"/>
</dbReference>
<dbReference type="Gene3D" id="3.30.70.580">
    <property type="entry name" value="Pseudouridine synthase I, catalytic domain, N-terminal subdomain"/>
    <property type="match status" value="1"/>
</dbReference>
<evidence type="ECO:0000256" key="3">
    <source>
        <dbReference type="PROSITE-ProRule" id="PRU00182"/>
    </source>
</evidence>
<dbReference type="Proteomes" id="UP000294155">
    <property type="component" value="Unassembled WGS sequence"/>
</dbReference>
<dbReference type="InterPro" id="IPR050343">
    <property type="entry name" value="RsuA_PseudoU_synthase"/>
</dbReference>
<dbReference type="CDD" id="cd00165">
    <property type="entry name" value="S4"/>
    <property type="match status" value="1"/>
</dbReference>
<comment type="caution">
    <text evidence="7">The sequence shown here is derived from an EMBL/GenBank/DDBJ whole genome shotgun (WGS) entry which is preliminary data.</text>
</comment>
<dbReference type="PROSITE" id="PS50889">
    <property type="entry name" value="S4"/>
    <property type="match status" value="1"/>
</dbReference>
<dbReference type="InterPro" id="IPR000748">
    <property type="entry name" value="PsdUridine_synth_RsuA/RluB/E/F"/>
</dbReference>
<dbReference type="InterPro" id="IPR002942">
    <property type="entry name" value="S4_RNA-bd"/>
</dbReference>
<reference evidence="7 8" key="1">
    <citation type="submission" date="2019-02" db="EMBL/GenBank/DDBJ databases">
        <title>Bacterial novel species isolated from soil.</title>
        <authorList>
            <person name="Jung H.-Y."/>
        </authorList>
    </citation>
    <scope>NUCLEOTIDE SEQUENCE [LARGE SCALE GENOMIC DNA]</scope>
    <source>
        <strain evidence="7 8">1-3-3-3</strain>
    </source>
</reference>
<dbReference type="InterPro" id="IPR006145">
    <property type="entry name" value="PsdUridine_synth_RsuA/RluA"/>
</dbReference>
<dbReference type="Gene3D" id="3.30.70.1560">
    <property type="entry name" value="Alpha-L RNA-binding motif"/>
    <property type="match status" value="1"/>
</dbReference>
<feature type="compositionally biased region" description="Basic and acidic residues" evidence="5">
    <location>
        <begin position="254"/>
        <end position="286"/>
    </location>
</feature>
<protein>
    <recommendedName>
        <fullName evidence="4">Pseudouridine synthase</fullName>
        <ecNumber evidence="4">5.4.99.-</ecNumber>
    </recommendedName>
</protein>